<dbReference type="EMBL" id="JAYKXN010000002">
    <property type="protein sequence ID" value="KAK7310364.1"/>
    <property type="molecule type" value="Genomic_DNA"/>
</dbReference>
<sequence length="168" mass="19081">MQEELIRAKAQVHSLDGSKNGYSQVSNVRESLNQLRVSLNRYLFLPHVDNDTDDEVGTADVGNLHGRRDEVPKDSQSMSLREKELENVCNVQAAKIKELNQLVEQLKLEKEQKSSTVYGQASSKHTIHEEDLLKDEDKDHFIWHQQTRAVAKHLGSLFQASGFNSAEQ</sequence>
<gene>
    <name evidence="2" type="ORF">RJT34_07833</name>
</gene>
<dbReference type="Proteomes" id="UP001359559">
    <property type="component" value="Unassembled WGS sequence"/>
</dbReference>
<dbReference type="AlphaFoldDB" id="A0AAN9K528"/>
<reference evidence="2 3" key="1">
    <citation type="submission" date="2024-01" db="EMBL/GenBank/DDBJ databases">
        <title>The genomes of 5 underutilized Papilionoideae crops provide insights into root nodulation and disease resistance.</title>
        <authorList>
            <person name="Yuan L."/>
        </authorList>
    </citation>
    <scope>NUCLEOTIDE SEQUENCE [LARGE SCALE GENOMIC DNA]</scope>
    <source>
        <strain evidence="2">LY-2023</strain>
        <tissue evidence="2">Leaf</tissue>
    </source>
</reference>
<evidence type="ECO:0000313" key="2">
    <source>
        <dbReference type="EMBL" id="KAK7310364.1"/>
    </source>
</evidence>
<comment type="caution">
    <text evidence="2">The sequence shown here is derived from an EMBL/GenBank/DDBJ whole genome shotgun (WGS) entry which is preliminary data.</text>
</comment>
<keyword evidence="1" id="KW-0175">Coiled coil</keyword>
<name>A0AAN9K528_CLITE</name>
<evidence type="ECO:0000313" key="3">
    <source>
        <dbReference type="Proteomes" id="UP001359559"/>
    </source>
</evidence>
<proteinExistence type="predicted"/>
<keyword evidence="3" id="KW-1185">Reference proteome</keyword>
<protein>
    <submittedName>
        <fullName evidence="2">Uncharacterized protein</fullName>
    </submittedName>
</protein>
<feature type="coiled-coil region" evidence="1">
    <location>
        <begin position="89"/>
        <end position="116"/>
    </location>
</feature>
<accession>A0AAN9K528</accession>
<evidence type="ECO:0000256" key="1">
    <source>
        <dbReference type="SAM" id="Coils"/>
    </source>
</evidence>
<organism evidence="2 3">
    <name type="scientific">Clitoria ternatea</name>
    <name type="common">Butterfly pea</name>
    <dbReference type="NCBI Taxonomy" id="43366"/>
    <lineage>
        <taxon>Eukaryota</taxon>
        <taxon>Viridiplantae</taxon>
        <taxon>Streptophyta</taxon>
        <taxon>Embryophyta</taxon>
        <taxon>Tracheophyta</taxon>
        <taxon>Spermatophyta</taxon>
        <taxon>Magnoliopsida</taxon>
        <taxon>eudicotyledons</taxon>
        <taxon>Gunneridae</taxon>
        <taxon>Pentapetalae</taxon>
        <taxon>rosids</taxon>
        <taxon>fabids</taxon>
        <taxon>Fabales</taxon>
        <taxon>Fabaceae</taxon>
        <taxon>Papilionoideae</taxon>
        <taxon>50 kb inversion clade</taxon>
        <taxon>NPAAA clade</taxon>
        <taxon>indigoferoid/millettioid clade</taxon>
        <taxon>Phaseoleae</taxon>
        <taxon>Clitoria</taxon>
    </lineage>
</organism>